<organism evidence="2 3">
    <name type="scientific">Candidatus Taylorbacteria bacterium RIFCSPHIGHO2_02_FULL_46_13</name>
    <dbReference type="NCBI Taxonomy" id="1802312"/>
    <lineage>
        <taxon>Bacteria</taxon>
        <taxon>Candidatus Tayloriibacteriota</taxon>
    </lineage>
</organism>
<reference evidence="2 3" key="1">
    <citation type="journal article" date="2016" name="Nat. Commun.">
        <title>Thousands of microbial genomes shed light on interconnected biogeochemical processes in an aquifer system.</title>
        <authorList>
            <person name="Anantharaman K."/>
            <person name="Brown C.T."/>
            <person name="Hug L.A."/>
            <person name="Sharon I."/>
            <person name="Castelle C.J."/>
            <person name="Probst A.J."/>
            <person name="Thomas B.C."/>
            <person name="Singh A."/>
            <person name="Wilkins M.J."/>
            <person name="Karaoz U."/>
            <person name="Brodie E.L."/>
            <person name="Williams K.H."/>
            <person name="Hubbard S.S."/>
            <person name="Banfield J.F."/>
        </authorList>
    </citation>
    <scope>NUCLEOTIDE SEQUENCE [LARGE SCALE GENOMIC DNA]</scope>
</reference>
<keyword evidence="1" id="KW-0472">Membrane</keyword>
<dbReference type="Proteomes" id="UP000177565">
    <property type="component" value="Unassembled WGS sequence"/>
</dbReference>
<feature type="transmembrane region" description="Helical" evidence="1">
    <location>
        <begin position="12"/>
        <end position="36"/>
    </location>
</feature>
<comment type="caution">
    <text evidence="2">The sequence shown here is derived from an EMBL/GenBank/DDBJ whole genome shotgun (WGS) entry which is preliminary data.</text>
</comment>
<dbReference type="InterPro" id="IPR013783">
    <property type="entry name" value="Ig-like_fold"/>
</dbReference>
<gene>
    <name evidence="2" type="ORF">A3C06_03270</name>
</gene>
<evidence type="ECO:0000313" key="3">
    <source>
        <dbReference type="Proteomes" id="UP000177565"/>
    </source>
</evidence>
<dbReference type="AlphaFoldDB" id="A0A1G2MRT6"/>
<keyword evidence="1" id="KW-0812">Transmembrane</keyword>
<accession>A0A1G2MRT6</accession>
<sequence length="357" mass="38692">MEHAQIKERGKEFSWAQTIGLGVITLLVVTGVWTAIQIGPYLPDTVSRLAQALVTMSQTFIPGEKLTLYSDQTTLHSGDETVMSWVHKNKKGDGVYSLWYPCVDKLYLGVKTETGDKTLLCDMKSTLYSKDDLVTIIAVSENDQATAIPVALFYTRSDDSANPLSSSVTISIIGDTKEPPSEISPTLKPVEPAAATPTPPIVTAPVKKAPTAGTRTEKTYVVGTTTKPAQPYGKTDLAPRILEVGTIDKVTNAFTATTTLRASDRIAVRFEVENLGTANSGHWQFNAVLPTFPNYIFESDGQQPLAPGDKIEYTIGFDNVELDTDGRFVINVDPTSSIPEASESNNIATTTIRVSTR</sequence>
<keyword evidence="1" id="KW-1133">Transmembrane helix</keyword>
<protein>
    <submittedName>
        <fullName evidence="2">Uncharacterized protein</fullName>
    </submittedName>
</protein>
<name>A0A1G2MRT6_9BACT</name>
<proteinExistence type="predicted"/>
<dbReference type="STRING" id="1802312.A3C06_03270"/>
<evidence type="ECO:0000256" key="1">
    <source>
        <dbReference type="SAM" id="Phobius"/>
    </source>
</evidence>
<dbReference type="EMBL" id="MHRQ01000020">
    <property type="protein sequence ID" value="OHA26568.1"/>
    <property type="molecule type" value="Genomic_DNA"/>
</dbReference>
<dbReference type="Gene3D" id="2.60.40.10">
    <property type="entry name" value="Immunoglobulins"/>
    <property type="match status" value="1"/>
</dbReference>
<evidence type="ECO:0000313" key="2">
    <source>
        <dbReference type="EMBL" id="OHA26568.1"/>
    </source>
</evidence>